<feature type="compositionally biased region" description="Acidic residues" evidence="5">
    <location>
        <begin position="173"/>
        <end position="192"/>
    </location>
</feature>
<evidence type="ECO:0000313" key="7">
    <source>
        <dbReference type="EMBL" id="CAI8595146.1"/>
    </source>
</evidence>
<dbReference type="InterPro" id="IPR011006">
    <property type="entry name" value="CheY-like_superfamily"/>
</dbReference>
<evidence type="ECO:0000256" key="4">
    <source>
        <dbReference type="PROSITE-ProRule" id="PRU00169"/>
    </source>
</evidence>
<name>A0AAV0ZBF3_VICFA</name>
<organism evidence="7 8">
    <name type="scientific">Vicia faba</name>
    <name type="common">Broad bean</name>
    <name type="synonym">Faba vulgaris</name>
    <dbReference type="NCBI Taxonomy" id="3906"/>
    <lineage>
        <taxon>Eukaryota</taxon>
        <taxon>Viridiplantae</taxon>
        <taxon>Streptophyta</taxon>
        <taxon>Embryophyta</taxon>
        <taxon>Tracheophyta</taxon>
        <taxon>Spermatophyta</taxon>
        <taxon>Magnoliopsida</taxon>
        <taxon>eudicotyledons</taxon>
        <taxon>Gunneridae</taxon>
        <taxon>Pentapetalae</taxon>
        <taxon>rosids</taxon>
        <taxon>fabids</taxon>
        <taxon>Fabales</taxon>
        <taxon>Fabaceae</taxon>
        <taxon>Papilionoideae</taxon>
        <taxon>50 kb inversion clade</taxon>
        <taxon>NPAAA clade</taxon>
        <taxon>Hologalegina</taxon>
        <taxon>IRL clade</taxon>
        <taxon>Fabeae</taxon>
        <taxon>Vicia</taxon>
    </lineage>
</organism>
<dbReference type="InterPro" id="IPR045279">
    <property type="entry name" value="ARR-like"/>
</dbReference>
<gene>
    <name evidence="7" type="ORF">VFH_I176960</name>
</gene>
<feature type="region of interest" description="Disordered" evidence="5">
    <location>
        <begin position="141"/>
        <end position="192"/>
    </location>
</feature>
<dbReference type="GO" id="GO:0000160">
    <property type="term" value="P:phosphorelay signal transduction system"/>
    <property type="evidence" value="ECO:0007669"/>
    <property type="project" value="UniProtKB-KW"/>
</dbReference>
<dbReference type="SUPFAM" id="SSF52172">
    <property type="entry name" value="CheY-like"/>
    <property type="match status" value="1"/>
</dbReference>
<protein>
    <recommendedName>
        <fullName evidence="6">Response regulatory domain-containing protein</fullName>
    </recommendedName>
</protein>
<evidence type="ECO:0000256" key="5">
    <source>
        <dbReference type="SAM" id="MobiDB-lite"/>
    </source>
</evidence>
<keyword evidence="8" id="KW-1185">Reference proteome</keyword>
<evidence type="ECO:0000256" key="3">
    <source>
        <dbReference type="ARBA" id="ARBA00023163"/>
    </source>
</evidence>
<feature type="domain" description="Response regulatory" evidence="6">
    <location>
        <begin position="19"/>
        <end position="134"/>
    </location>
</feature>
<dbReference type="PANTHER" id="PTHR43874:SF210">
    <property type="entry name" value="TWO-COMPONENT RESPONSE REGULATOR"/>
    <property type="match status" value="1"/>
</dbReference>
<dbReference type="EMBL" id="OX451735">
    <property type="protein sequence ID" value="CAI8595146.1"/>
    <property type="molecule type" value="Genomic_DNA"/>
</dbReference>
<dbReference type="Gene3D" id="3.40.50.2300">
    <property type="match status" value="1"/>
</dbReference>
<dbReference type="PROSITE" id="PS50110">
    <property type="entry name" value="RESPONSE_REGULATORY"/>
    <property type="match status" value="1"/>
</dbReference>
<evidence type="ECO:0000256" key="2">
    <source>
        <dbReference type="ARBA" id="ARBA00023015"/>
    </source>
</evidence>
<keyword evidence="2" id="KW-0805">Transcription regulation</keyword>
<dbReference type="PANTHER" id="PTHR43874">
    <property type="entry name" value="TWO-COMPONENT RESPONSE REGULATOR"/>
    <property type="match status" value="1"/>
</dbReference>
<dbReference type="SMART" id="SM00448">
    <property type="entry name" value="REC"/>
    <property type="match status" value="1"/>
</dbReference>
<accession>A0AAV0ZBF3</accession>
<dbReference type="CDD" id="cd17584">
    <property type="entry name" value="REC_typeB_ARR-like"/>
    <property type="match status" value="1"/>
</dbReference>
<dbReference type="InterPro" id="IPR001789">
    <property type="entry name" value="Sig_transdc_resp-reg_receiver"/>
</dbReference>
<dbReference type="AlphaFoldDB" id="A0AAV0ZBF3"/>
<proteinExistence type="predicted"/>
<reference evidence="7 8" key="1">
    <citation type="submission" date="2023-01" db="EMBL/GenBank/DDBJ databases">
        <authorList>
            <person name="Kreplak J."/>
        </authorList>
    </citation>
    <scope>NUCLEOTIDE SEQUENCE [LARGE SCALE GENOMIC DNA]</scope>
</reference>
<dbReference type="Pfam" id="PF00072">
    <property type="entry name" value="Response_reg"/>
    <property type="match status" value="1"/>
</dbReference>
<evidence type="ECO:0000313" key="8">
    <source>
        <dbReference type="Proteomes" id="UP001157006"/>
    </source>
</evidence>
<evidence type="ECO:0000256" key="1">
    <source>
        <dbReference type="ARBA" id="ARBA00023012"/>
    </source>
</evidence>
<dbReference type="GO" id="GO:0009736">
    <property type="term" value="P:cytokinin-activated signaling pathway"/>
    <property type="evidence" value="ECO:0007669"/>
    <property type="project" value="InterPro"/>
</dbReference>
<evidence type="ECO:0000259" key="6">
    <source>
        <dbReference type="PROSITE" id="PS50110"/>
    </source>
</evidence>
<keyword evidence="3" id="KW-0804">Transcription</keyword>
<keyword evidence="1" id="KW-0902">Two-component regulatory system</keyword>
<comment type="caution">
    <text evidence="4">Lacks conserved residue(s) required for the propagation of feature annotation.</text>
</comment>
<feature type="compositionally biased region" description="Polar residues" evidence="5">
    <location>
        <begin position="144"/>
        <end position="161"/>
    </location>
</feature>
<dbReference type="Proteomes" id="UP001157006">
    <property type="component" value="Chromosome 1S"/>
</dbReference>
<sequence length="192" mass="22032">MTLVVDEHKMNDKFPIGMRVLAVDDDRTCLMILEKLLLKCQYHVTTAKNAIDALNLLRENKKNFDLVISNVHMPDMDGFKLLELIGLEMDLPVIMFSVNDDLKMVMKGITHGACDYLLKRVRLKEVQIIWQHVIRKKKGKRSNSDSVNGIDSAVIGSSDQNVKPYRKRKDKNENDDEEENEDDDDDDEDPSA</sequence>